<keyword evidence="3" id="KW-0808">Transferase</keyword>
<dbReference type="SMART" id="SM00825">
    <property type="entry name" value="PKS_KS"/>
    <property type="match status" value="1"/>
</dbReference>
<dbReference type="CDD" id="cd00833">
    <property type="entry name" value="PKS"/>
    <property type="match status" value="1"/>
</dbReference>
<evidence type="ECO:0000256" key="5">
    <source>
        <dbReference type="ARBA" id="ARBA00023098"/>
    </source>
</evidence>
<dbReference type="InterPro" id="IPR001227">
    <property type="entry name" value="Ac_transferase_dom_sf"/>
</dbReference>
<evidence type="ECO:0000259" key="8">
    <source>
        <dbReference type="PROSITE" id="PS52004"/>
    </source>
</evidence>
<proteinExistence type="predicted"/>
<dbReference type="InterPro" id="IPR020806">
    <property type="entry name" value="PKS_PP-bd"/>
</dbReference>
<evidence type="ECO:0000256" key="2">
    <source>
        <dbReference type="ARBA" id="ARBA00022553"/>
    </source>
</evidence>
<feature type="domain" description="Ketosynthase family 3 (KS3)" evidence="8">
    <location>
        <begin position="7"/>
        <end position="437"/>
    </location>
</feature>
<keyword evidence="10" id="KW-1185">Reference proteome</keyword>
<dbReference type="InterPro" id="IPR029058">
    <property type="entry name" value="AB_hydrolase_fold"/>
</dbReference>
<feature type="domain" description="Carrier" evidence="7">
    <location>
        <begin position="1471"/>
        <end position="1547"/>
    </location>
</feature>
<dbReference type="EMBL" id="VBTY01000112">
    <property type="protein sequence ID" value="MDG3495605.1"/>
    <property type="molecule type" value="Genomic_DNA"/>
</dbReference>
<dbReference type="InterPro" id="IPR032821">
    <property type="entry name" value="PKS_assoc"/>
</dbReference>
<dbReference type="PANTHER" id="PTHR43775:SF51">
    <property type="entry name" value="INACTIVE PHENOLPHTHIOCEROL SYNTHESIS POLYKETIDE SYNTHASE TYPE I PKS1-RELATED"/>
    <property type="match status" value="1"/>
</dbReference>
<dbReference type="Pfam" id="PF02801">
    <property type="entry name" value="Ketoacyl-synt_C"/>
    <property type="match status" value="1"/>
</dbReference>
<dbReference type="PROSITE" id="PS00012">
    <property type="entry name" value="PHOSPHOPANTETHEINE"/>
    <property type="match status" value="1"/>
</dbReference>
<keyword evidence="4" id="KW-0276">Fatty acid metabolism</keyword>
<dbReference type="InterPro" id="IPR036736">
    <property type="entry name" value="ACP-like_sf"/>
</dbReference>
<dbReference type="InterPro" id="IPR006162">
    <property type="entry name" value="Ppantetheine_attach_site"/>
</dbReference>
<dbReference type="Pfam" id="PF00550">
    <property type="entry name" value="PP-binding"/>
    <property type="match status" value="1"/>
</dbReference>
<dbReference type="GO" id="GO:0006633">
    <property type="term" value="P:fatty acid biosynthetic process"/>
    <property type="evidence" value="ECO:0007669"/>
    <property type="project" value="InterPro"/>
</dbReference>
<dbReference type="Gene3D" id="3.30.70.3290">
    <property type="match status" value="1"/>
</dbReference>
<dbReference type="SUPFAM" id="SSF47336">
    <property type="entry name" value="ACP-like"/>
    <property type="match status" value="1"/>
</dbReference>
<dbReference type="GO" id="GO:0031177">
    <property type="term" value="F:phosphopantetheine binding"/>
    <property type="evidence" value="ECO:0007669"/>
    <property type="project" value="InterPro"/>
</dbReference>
<evidence type="ECO:0000256" key="3">
    <source>
        <dbReference type="ARBA" id="ARBA00022679"/>
    </source>
</evidence>
<dbReference type="SMART" id="SM00822">
    <property type="entry name" value="PKS_KR"/>
    <property type="match status" value="1"/>
</dbReference>
<protein>
    <submittedName>
        <fullName evidence="9">SDR family NAD(P)-dependent oxidoreductase</fullName>
    </submittedName>
</protein>
<dbReference type="InterPro" id="IPR009081">
    <property type="entry name" value="PP-bd_ACP"/>
</dbReference>
<dbReference type="InterPro" id="IPR013968">
    <property type="entry name" value="PKS_KR"/>
</dbReference>
<dbReference type="InterPro" id="IPR016036">
    <property type="entry name" value="Malonyl_transacylase_ACP-bd"/>
</dbReference>
<keyword evidence="1" id="KW-0596">Phosphopantetheine</keyword>
<evidence type="ECO:0000256" key="4">
    <source>
        <dbReference type="ARBA" id="ARBA00022832"/>
    </source>
</evidence>
<dbReference type="InterPro" id="IPR057326">
    <property type="entry name" value="KR_dom"/>
</dbReference>
<organism evidence="9 10">
    <name type="scientific">Pseudanabaena catenata USMAC16</name>
    <dbReference type="NCBI Taxonomy" id="1855837"/>
    <lineage>
        <taxon>Bacteria</taxon>
        <taxon>Bacillati</taxon>
        <taxon>Cyanobacteriota</taxon>
        <taxon>Cyanophyceae</taxon>
        <taxon>Pseudanabaenales</taxon>
        <taxon>Pseudanabaenaceae</taxon>
        <taxon>Pseudanabaena</taxon>
    </lineage>
</organism>
<dbReference type="GO" id="GO:0044550">
    <property type="term" value="P:secondary metabolite biosynthetic process"/>
    <property type="evidence" value="ECO:0007669"/>
    <property type="project" value="UniProtKB-ARBA"/>
</dbReference>
<accession>A0A9X4MBZ7</accession>
<comment type="caution">
    <text evidence="9">The sequence shown here is derived from an EMBL/GenBank/DDBJ whole genome shotgun (WGS) entry which is preliminary data.</text>
</comment>
<evidence type="ECO:0000256" key="6">
    <source>
        <dbReference type="ARBA" id="ARBA00023268"/>
    </source>
</evidence>
<dbReference type="Gene3D" id="3.40.47.10">
    <property type="match status" value="1"/>
</dbReference>
<dbReference type="InterPro" id="IPR036291">
    <property type="entry name" value="NAD(P)-bd_dom_sf"/>
</dbReference>
<dbReference type="InterPro" id="IPR016035">
    <property type="entry name" value="Acyl_Trfase/lysoPLipase"/>
</dbReference>
<dbReference type="SMART" id="SM00823">
    <property type="entry name" value="PKS_PP"/>
    <property type="match status" value="1"/>
</dbReference>
<gene>
    <name evidence="9" type="ORF">FEV09_13695</name>
</gene>
<dbReference type="InterPro" id="IPR049490">
    <property type="entry name" value="C883_1060-like_KR_N"/>
</dbReference>
<dbReference type="SUPFAM" id="SSF51735">
    <property type="entry name" value="NAD(P)-binding Rossmann-fold domains"/>
    <property type="match status" value="2"/>
</dbReference>
<dbReference type="Gene3D" id="3.30.70.250">
    <property type="entry name" value="Malonyl-CoA ACP transacylase, ACP-binding"/>
    <property type="match status" value="1"/>
</dbReference>
<name>A0A9X4MBZ7_9CYAN</name>
<dbReference type="RefSeq" id="WP_009627739.1">
    <property type="nucleotide sequence ID" value="NZ_VBTY01000112.1"/>
</dbReference>
<dbReference type="SUPFAM" id="SSF55048">
    <property type="entry name" value="Probable ACP-binding domain of malonyl-CoA ACP transacylase"/>
    <property type="match status" value="1"/>
</dbReference>
<dbReference type="PROSITE" id="PS52004">
    <property type="entry name" value="KS3_2"/>
    <property type="match status" value="1"/>
</dbReference>
<keyword evidence="5" id="KW-0443">Lipid metabolism</keyword>
<dbReference type="GO" id="GO:0004312">
    <property type="term" value="F:fatty acid synthase activity"/>
    <property type="evidence" value="ECO:0007669"/>
    <property type="project" value="TreeGrafter"/>
</dbReference>
<dbReference type="Gene3D" id="3.40.50.720">
    <property type="entry name" value="NAD(P)-binding Rossmann-like Domain"/>
    <property type="match status" value="1"/>
</dbReference>
<dbReference type="FunFam" id="1.10.1200.10:FF:000016">
    <property type="entry name" value="Non-ribosomal peptide synthase"/>
    <property type="match status" value="1"/>
</dbReference>
<dbReference type="InterPro" id="IPR014031">
    <property type="entry name" value="Ketoacyl_synth_C"/>
</dbReference>
<dbReference type="Pfam" id="PF21394">
    <property type="entry name" value="Beta-ketacyl_N"/>
    <property type="match status" value="1"/>
</dbReference>
<dbReference type="Gene3D" id="3.40.50.1820">
    <property type="entry name" value="alpha/beta hydrolase"/>
    <property type="match status" value="1"/>
</dbReference>
<dbReference type="InterPro" id="IPR014043">
    <property type="entry name" value="Acyl_transferase_dom"/>
</dbReference>
<dbReference type="InterPro" id="IPR014030">
    <property type="entry name" value="Ketoacyl_synth_N"/>
</dbReference>
<dbReference type="Pfam" id="PF00698">
    <property type="entry name" value="Acyl_transf_1"/>
    <property type="match status" value="1"/>
</dbReference>
<dbReference type="Pfam" id="PF00109">
    <property type="entry name" value="ketoacyl-synt"/>
    <property type="match status" value="1"/>
</dbReference>
<dbReference type="InterPro" id="IPR016039">
    <property type="entry name" value="Thiolase-like"/>
</dbReference>
<dbReference type="Proteomes" id="UP001152872">
    <property type="component" value="Unassembled WGS sequence"/>
</dbReference>
<evidence type="ECO:0000313" key="10">
    <source>
        <dbReference type="Proteomes" id="UP001152872"/>
    </source>
</evidence>
<keyword evidence="6" id="KW-0511">Multifunctional enzyme</keyword>
<dbReference type="SUPFAM" id="SSF52151">
    <property type="entry name" value="FabD/lysophospholipase-like"/>
    <property type="match status" value="1"/>
</dbReference>
<reference evidence="9" key="1">
    <citation type="submission" date="2019-05" db="EMBL/GenBank/DDBJ databases">
        <title>Whole genome sequencing of Pseudanabaena catenata USMAC16.</title>
        <authorList>
            <person name="Khan Z."/>
            <person name="Omar W.M."/>
            <person name="Convey P."/>
            <person name="Merican F."/>
            <person name="Najimudin N."/>
        </authorList>
    </citation>
    <scope>NUCLEOTIDE SEQUENCE</scope>
    <source>
        <strain evidence="9">USMAC16</strain>
    </source>
</reference>
<evidence type="ECO:0000256" key="1">
    <source>
        <dbReference type="ARBA" id="ARBA00022450"/>
    </source>
</evidence>
<dbReference type="SUPFAM" id="SSF53901">
    <property type="entry name" value="Thiolase-like"/>
    <property type="match status" value="1"/>
</dbReference>
<dbReference type="Pfam" id="PF08659">
    <property type="entry name" value="KR"/>
    <property type="match status" value="1"/>
</dbReference>
<evidence type="ECO:0000313" key="9">
    <source>
        <dbReference type="EMBL" id="MDG3495605.1"/>
    </source>
</evidence>
<dbReference type="Gene3D" id="3.40.366.10">
    <property type="entry name" value="Malonyl-Coenzyme A Acyl Carrier Protein, domain 2"/>
    <property type="match status" value="1"/>
</dbReference>
<sequence>MNSHQNGLEIAVIGLAGKLPGSPTIDDFWKNLETGVELVTPFSKFSKSQSSPQEADAKDIPLSAKIPRFGSVLQDVDQFDAAFFGFNPREAEAMDPQHRLFLECAWEALENAGYRSETESSPIGVFAGVGMGTYLLYNLSPNPNFIESRGFLQTLVGVDKDYLPTRVSYKLNLKGPSMSVGTACSSSLVAVHLACQSLLSGECDMALAAGVSVKVPQNESTLSPEEIVSPDGHCRAFDCGANGTVGGNGLGVVVLKRLEDAIADRDYIYAVIKGSAINNDGSMKVGYTAPSQEGQARAIRAAQMMAEVEPDTITYMETHGTGTALGDPIEVAAMTQAFRVATDRRQFCAIGSVKTNVGHLDAAAGITGFIKTVLMLHHKKIPPSLNFTAPNPQIDFANSPFFVNTQLTAWEPQGIPRRAGVSSFGFGGTNVHVVLEEAPAPMAVTDLKPRAYQILALSAKTETALAKATANLGDYLNQKNELNLTDVAYTLGIGRWALPHRRVAIAQTLADASQILQQPERSLTGHAEANNTAVMFMFSGQGSQYLNMARELYMSEPTFQAECDRCFSILSTQYQIDLCSILFAEGEAMPSAKQKLTQTAIAQPAIFVIEYALAKLWMSWGVKPQSMIGHSIGEYVAAYLAGVFSLDDALALVALRGSLMQQQPQGAMLAVSLSSTDVQSFLGADLFLAAVNSPSLCVVSGAIEAIAKLQHALSAQEIACQPLHTSHAFHSPMMEGAIAPLVEHLQKMTLHPPQIPFISNVTGTWITSASATDPQYWAQHLRQPVQFSQGIAELLNNADAILLEVGAGRTLSTLAKQQSSDRLILSSLPHPQDRSSELEFLLKTLGQLWLHGVEIDWAEFYAQQPSARVPLPTYPFERQSYWIEAPQIESNARPAIDLNKKSDLGEWFYFPSWKRAALPMRKELSDRCWVIFGDRQGLGATMTQSLQQRGYRVIQVHIGTEFSRSDNDIYQINPSDRHHYEMLIREVLTLGQSPIIAHLWTLGDRLDGEESQRLGFFSLLYLAQAIGQQNVTEAICLGVVSNHTQDVSGTEVIFPEKATILGACKVIPQEYPQIACGAIDVAIAADPENKPDHQPEHKQWCDQCDHIVAEILNLADRPSAPIVAYRGNYRWLPIHEEIYLPSVTPPSDRTTDRRTERRTDQTAFRHRGLYLITGGMGGIGMTIAEYLARNFQAQLVLISRTALPPRDEWERWMQNHGDEDSMTVKIRKIQAMEAHGAKVMVLNADVADREQMQSLRDRIQQTFGKLHGILHTAGVAGDGIMQLKDPAVAAQVMRPKVQGTRVLQQTFQNDELDFLVLFSSLSAVLGGLGQVDYCAANCFLDAFAAQSAHSNLRTISINWDIWQEIGMGADLKGLPDRIKQERLEALALGIAPQEGLEALQRILHNDYRQVLVSTKDWSSVLKQRQQNNMALQQPDAPATRANAQADSQVSLPSAIGVAGHQRSLQSTSYVAPSNAIEQKIAKLWQAQLGLEQVGVNDNFFELGGHSLLAVRLVSQIREMYPVELSLRTLLSDAPTVAGLASLIGEQLLQPEDPDEMAKILAEIEKLSLDEIQAQLAQVQD</sequence>
<dbReference type="InterPro" id="IPR050091">
    <property type="entry name" value="PKS_NRPS_Biosynth_Enz"/>
</dbReference>
<dbReference type="Pfam" id="PF16197">
    <property type="entry name" value="KAsynt_C_assoc"/>
    <property type="match status" value="1"/>
</dbReference>
<dbReference type="CDD" id="cd08953">
    <property type="entry name" value="KR_2_SDR_x"/>
    <property type="match status" value="1"/>
</dbReference>
<dbReference type="InterPro" id="IPR020841">
    <property type="entry name" value="PKS_Beta-ketoAc_synthase_dom"/>
</dbReference>
<dbReference type="SMART" id="SM00827">
    <property type="entry name" value="PKS_AT"/>
    <property type="match status" value="1"/>
</dbReference>
<dbReference type="FunFam" id="3.40.47.10:FF:000042">
    <property type="entry name" value="Polyketide synthase Pks13"/>
    <property type="match status" value="1"/>
</dbReference>
<dbReference type="PROSITE" id="PS50075">
    <property type="entry name" value="CARRIER"/>
    <property type="match status" value="1"/>
</dbReference>
<dbReference type="InterPro" id="IPR018201">
    <property type="entry name" value="Ketoacyl_synth_AS"/>
</dbReference>
<dbReference type="PROSITE" id="PS00606">
    <property type="entry name" value="KS3_1"/>
    <property type="match status" value="1"/>
</dbReference>
<evidence type="ECO:0000259" key="7">
    <source>
        <dbReference type="PROSITE" id="PS50075"/>
    </source>
</evidence>
<keyword evidence="2" id="KW-0597">Phosphoprotein</keyword>
<dbReference type="GO" id="GO:0004315">
    <property type="term" value="F:3-oxoacyl-[acyl-carrier-protein] synthase activity"/>
    <property type="evidence" value="ECO:0007669"/>
    <property type="project" value="InterPro"/>
</dbReference>
<dbReference type="PANTHER" id="PTHR43775">
    <property type="entry name" value="FATTY ACID SYNTHASE"/>
    <property type="match status" value="1"/>
</dbReference>